<proteinExistence type="predicted"/>
<name>A0A8T0PXL6_PANVG</name>
<reference evidence="1" key="1">
    <citation type="submission" date="2020-05" db="EMBL/GenBank/DDBJ databases">
        <title>WGS assembly of Panicum virgatum.</title>
        <authorList>
            <person name="Lovell J.T."/>
            <person name="Jenkins J."/>
            <person name="Shu S."/>
            <person name="Juenger T.E."/>
            <person name="Schmutz J."/>
        </authorList>
    </citation>
    <scope>NUCLEOTIDE SEQUENCE</scope>
    <source>
        <strain evidence="1">AP13</strain>
    </source>
</reference>
<organism evidence="1 2">
    <name type="scientific">Panicum virgatum</name>
    <name type="common">Blackwell switchgrass</name>
    <dbReference type="NCBI Taxonomy" id="38727"/>
    <lineage>
        <taxon>Eukaryota</taxon>
        <taxon>Viridiplantae</taxon>
        <taxon>Streptophyta</taxon>
        <taxon>Embryophyta</taxon>
        <taxon>Tracheophyta</taxon>
        <taxon>Spermatophyta</taxon>
        <taxon>Magnoliopsida</taxon>
        <taxon>Liliopsida</taxon>
        <taxon>Poales</taxon>
        <taxon>Poaceae</taxon>
        <taxon>PACMAD clade</taxon>
        <taxon>Panicoideae</taxon>
        <taxon>Panicodae</taxon>
        <taxon>Paniceae</taxon>
        <taxon>Panicinae</taxon>
        <taxon>Panicum</taxon>
        <taxon>Panicum sect. Hiantes</taxon>
    </lineage>
</organism>
<dbReference type="EMBL" id="CM029050">
    <property type="protein sequence ID" value="KAG2565102.1"/>
    <property type="molecule type" value="Genomic_DNA"/>
</dbReference>
<gene>
    <name evidence="1" type="ORF">PVAP13_7NG045334</name>
</gene>
<evidence type="ECO:0000313" key="1">
    <source>
        <dbReference type="EMBL" id="KAG2565102.1"/>
    </source>
</evidence>
<evidence type="ECO:0000313" key="2">
    <source>
        <dbReference type="Proteomes" id="UP000823388"/>
    </source>
</evidence>
<dbReference type="Proteomes" id="UP000823388">
    <property type="component" value="Chromosome 7N"/>
</dbReference>
<keyword evidence="2" id="KW-1185">Reference proteome</keyword>
<feature type="non-terminal residue" evidence="1">
    <location>
        <position position="93"/>
    </location>
</feature>
<accession>A0A8T0PXL6</accession>
<protein>
    <submittedName>
        <fullName evidence="1">Uncharacterized protein</fullName>
    </submittedName>
</protein>
<dbReference type="AlphaFoldDB" id="A0A8T0PXL6"/>
<sequence length="93" mass="11039">MKDLFSRSRSLKYVWRYSHKDGGKEGEMLGEVEGVTKNLVHWRHTIDLHERKCTCRRWQITGSMSRKMLEYDLSTPTRAMTFVSTPSPVTRRY</sequence>
<comment type="caution">
    <text evidence="1">The sequence shown here is derived from an EMBL/GenBank/DDBJ whole genome shotgun (WGS) entry which is preliminary data.</text>
</comment>